<sequence length="379" mass="39040">MRPVTLHGGRHDETGRHHEAGRKDKGVVGAMTTPMPVLDLDDEAAIGAADRHAVLRSAATAGAQLRAAQAAVDEGELTGLAGMRPRSLVLVTAAGRPARAAALVSSTATLGFPVVRVPTTPSWVGPLDVVVVAGDDAGDPALAHATDAALRRRAETVVVAPFEGPLRDVAAGRARSLAPRIPAHPRHMLMRYLAGFLAVAAELGRPDEAAAVDLAALADAADAEAVRGGPGNEIFHNPAKSLASRVHGRRVVFTGADAPHVELARHAGEAAVFAGAVAASAPLPDVVAAAPTFRPAADVDPLFFDPDLDDPGDRPIRAFAFSSVADEDTTRRRLATVPDAEVLVASELGEQSGDVVAQLVTLATRVDLAAAYLQLMGGH</sequence>
<protein>
    <recommendedName>
        <fullName evidence="4">TobH protein</fullName>
    </recommendedName>
</protein>
<feature type="region of interest" description="Disordered" evidence="1">
    <location>
        <begin position="1"/>
        <end position="29"/>
    </location>
</feature>
<dbReference type="PATRIC" id="fig|1273125.3.peg.3015"/>
<gene>
    <name evidence="2" type="ORF">Rrhod_3173</name>
</gene>
<dbReference type="InterPro" id="IPR046348">
    <property type="entry name" value="SIS_dom_sf"/>
</dbReference>
<evidence type="ECO:0008006" key="4">
    <source>
        <dbReference type="Google" id="ProtNLM"/>
    </source>
</evidence>
<dbReference type="eggNOG" id="COG1737">
    <property type="taxonomic scope" value="Bacteria"/>
</dbReference>
<dbReference type="SUPFAM" id="SSF53697">
    <property type="entry name" value="SIS domain"/>
    <property type="match status" value="1"/>
</dbReference>
<keyword evidence="3" id="KW-1185">Reference proteome</keyword>
<feature type="compositionally biased region" description="Basic and acidic residues" evidence="1">
    <location>
        <begin position="9"/>
        <end position="26"/>
    </location>
</feature>
<evidence type="ECO:0000313" key="2">
    <source>
        <dbReference type="EMBL" id="EOM75375.1"/>
    </source>
</evidence>
<reference evidence="2 3" key="1">
    <citation type="journal article" date="2013" name="Genome Announc.">
        <title>Draft Genome Sequence of Rhodococcus rhodnii Strain LMG5362, a Symbiont of Rhodnius prolixus (Hemiptera, Reduviidae, Triatominae), the Principle Vector of Trypanosoma cruzi.</title>
        <authorList>
            <person name="Pachebat J.A."/>
            <person name="van Keulen G."/>
            <person name="Whitten M.M."/>
            <person name="Girdwood S."/>
            <person name="Del Sol R."/>
            <person name="Dyson P.J."/>
            <person name="Facey P.D."/>
        </authorList>
    </citation>
    <scope>NUCLEOTIDE SEQUENCE [LARGE SCALE GENOMIC DNA]</scope>
    <source>
        <strain evidence="2 3">LMG 5362</strain>
    </source>
</reference>
<evidence type="ECO:0000313" key="3">
    <source>
        <dbReference type="Proteomes" id="UP000013525"/>
    </source>
</evidence>
<name>R7WJD9_9NOCA</name>
<dbReference type="AlphaFoldDB" id="R7WJD9"/>
<dbReference type="GO" id="GO:1901135">
    <property type="term" value="P:carbohydrate derivative metabolic process"/>
    <property type="evidence" value="ECO:0007669"/>
    <property type="project" value="InterPro"/>
</dbReference>
<evidence type="ECO:0000256" key="1">
    <source>
        <dbReference type="SAM" id="MobiDB-lite"/>
    </source>
</evidence>
<proteinExistence type="predicted"/>
<accession>R7WJD9</accession>
<comment type="caution">
    <text evidence="2">The sequence shown here is derived from an EMBL/GenBank/DDBJ whole genome shotgun (WGS) entry which is preliminary data.</text>
</comment>
<dbReference type="Proteomes" id="UP000013525">
    <property type="component" value="Unassembled WGS sequence"/>
</dbReference>
<organism evidence="2 3">
    <name type="scientific">Rhodococcus rhodnii LMG 5362</name>
    <dbReference type="NCBI Taxonomy" id="1273125"/>
    <lineage>
        <taxon>Bacteria</taxon>
        <taxon>Bacillati</taxon>
        <taxon>Actinomycetota</taxon>
        <taxon>Actinomycetes</taxon>
        <taxon>Mycobacteriales</taxon>
        <taxon>Nocardiaceae</taxon>
        <taxon>Rhodococcus</taxon>
    </lineage>
</organism>
<dbReference type="GO" id="GO:0097367">
    <property type="term" value="F:carbohydrate derivative binding"/>
    <property type="evidence" value="ECO:0007669"/>
    <property type="project" value="InterPro"/>
</dbReference>
<dbReference type="EMBL" id="APMY01000095">
    <property type="protein sequence ID" value="EOM75375.1"/>
    <property type="molecule type" value="Genomic_DNA"/>
</dbReference>